<reference evidence="2" key="4">
    <citation type="submission" date="2025-05" db="UniProtKB">
        <authorList>
            <consortium name="EnsemblFungi"/>
        </authorList>
    </citation>
    <scope>IDENTIFICATION</scope>
    <source>
        <strain evidence="2">isolate 1-1 / race 1 (BBBD)</strain>
    </source>
</reference>
<dbReference type="VEuPathDB" id="FungiDB:PTTG_26375"/>
<reference evidence="1" key="2">
    <citation type="submission" date="2016-05" db="EMBL/GenBank/DDBJ databases">
        <title>Comparative analysis highlights variable genome content of wheat rusts and divergence of the mating loci.</title>
        <authorList>
            <person name="Cuomo C.A."/>
            <person name="Bakkeren G."/>
            <person name="Szabo L."/>
            <person name="Khalil H."/>
            <person name="Joly D."/>
            <person name="Goldberg J."/>
            <person name="Young S."/>
            <person name="Zeng Q."/>
            <person name="Fellers J."/>
        </authorList>
    </citation>
    <scope>NUCLEOTIDE SEQUENCE [LARGE SCALE GENOMIC DNA]</scope>
    <source>
        <strain evidence="1">1-1 BBBD Race 1</strain>
    </source>
</reference>
<dbReference type="AlphaFoldDB" id="A0A180GV18"/>
<name>A0A180GV18_PUCT1</name>
<sequence>MANTTMKHWPHGAPSSHSAHKQLLPEQVEEIQKLSQSNLKPAKILLQLQMSDNKTYATNKTVSNALQKIRQEDLDSQSPTKALLCILKESNWSFDVQVADDGEIRPLSIHLAWINHHVALLDSTYKTNKYELPLLHTIGQAASN</sequence>
<reference evidence="2 3" key="3">
    <citation type="journal article" date="2017" name="G3 (Bethesda)">
        <title>Comparative analysis highlights variable genome content of wheat rusts and divergence of the mating loci.</title>
        <authorList>
            <person name="Cuomo C.A."/>
            <person name="Bakkeren G."/>
            <person name="Khalil H.B."/>
            <person name="Panwar V."/>
            <person name="Joly D."/>
            <person name="Linning R."/>
            <person name="Sakthikumar S."/>
            <person name="Song X."/>
            <person name="Adiconis X."/>
            <person name="Fan L."/>
            <person name="Goldberg J.M."/>
            <person name="Levin J.Z."/>
            <person name="Young S."/>
            <person name="Zeng Q."/>
            <person name="Anikster Y."/>
            <person name="Bruce M."/>
            <person name="Wang M."/>
            <person name="Yin C."/>
            <person name="McCallum B."/>
            <person name="Szabo L.J."/>
            <person name="Hulbert S."/>
            <person name="Chen X."/>
            <person name="Fellers J.P."/>
        </authorList>
    </citation>
    <scope>NUCLEOTIDE SEQUENCE</scope>
    <source>
        <strain evidence="3">Isolate 1-1 / race 1 (BBBD)</strain>
        <strain evidence="2">isolate 1-1 / race 1 (BBBD)</strain>
    </source>
</reference>
<evidence type="ECO:0000313" key="1">
    <source>
        <dbReference type="EMBL" id="OAV96381.1"/>
    </source>
</evidence>
<organism evidence="1">
    <name type="scientific">Puccinia triticina (isolate 1-1 / race 1 (BBBD))</name>
    <name type="common">Brown leaf rust fungus</name>
    <dbReference type="NCBI Taxonomy" id="630390"/>
    <lineage>
        <taxon>Eukaryota</taxon>
        <taxon>Fungi</taxon>
        <taxon>Dikarya</taxon>
        <taxon>Basidiomycota</taxon>
        <taxon>Pucciniomycotina</taxon>
        <taxon>Pucciniomycetes</taxon>
        <taxon>Pucciniales</taxon>
        <taxon>Pucciniaceae</taxon>
        <taxon>Puccinia</taxon>
    </lineage>
</organism>
<dbReference type="OrthoDB" id="3356549at2759"/>
<proteinExistence type="predicted"/>
<keyword evidence="3" id="KW-1185">Reference proteome</keyword>
<protein>
    <submittedName>
        <fullName evidence="1 2">Uncharacterized protein</fullName>
    </submittedName>
</protein>
<dbReference type="EnsemblFungi" id="PTTG_26375-t43_1">
    <property type="protein sequence ID" value="PTTG_26375-t43_1-p1"/>
    <property type="gene ID" value="PTTG_26375"/>
</dbReference>
<evidence type="ECO:0000313" key="2">
    <source>
        <dbReference type="EnsemblFungi" id="PTTG_26375-t43_1-p1"/>
    </source>
</evidence>
<accession>A0A180GV18</accession>
<dbReference type="STRING" id="630390.A0A180GV18"/>
<dbReference type="EMBL" id="ADAS02000020">
    <property type="protein sequence ID" value="OAV96381.1"/>
    <property type="molecule type" value="Genomic_DNA"/>
</dbReference>
<gene>
    <name evidence="1" type="ORF">PTTG_26375</name>
</gene>
<evidence type="ECO:0000313" key="3">
    <source>
        <dbReference type="Proteomes" id="UP000005240"/>
    </source>
</evidence>
<reference evidence="1" key="1">
    <citation type="submission" date="2009-11" db="EMBL/GenBank/DDBJ databases">
        <authorList>
            <consortium name="The Broad Institute Genome Sequencing Platform"/>
            <person name="Ward D."/>
            <person name="Feldgarden M."/>
            <person name="Earl A."/>
            <person name="Young S.K."/>
            <person name="Zeng Q."/>
            <person name="Koehrsen M."/>
            <person name="Alvarado L."/>
            <person name="Berlin A."/>
            <person name="Bochicchio J."/>
            <person name="Borenstein D."/>
            <person name="Chapman S.B."/>
            <person name="Chen Z."/>
            <person name="Engels R."/>
            <person name="Freedman E."/>
            <person name="Gellesch M."/>
            <person name="Goldberg J."/>
            <person name="Griggs A."/>
            <person name="Gujja S."/>
            <person name="Heilman E."/>
            <person name="Heiman D."/>
            <person name="Hepburn T."/>
            <person name="Howarth C."/>
            <person name="Jen D."/>
            <person name="Larson L."/>
            <person name="Lewis B."/>
            <person name="Mehta T."/>
            <person name="Park D."/>
            <person name="Pearson M."/>
            <person name="Roberts A."/>
            <person name="Saif S."/>
            <person name="Shea T."/>
            <person name="Shenoy N."/>
            <person name="Sisk P."/>
            <person name="Stolte C."/>
            <person name="Sykes S."/>
            <person name="Thomson T."/>
            <person name="Walk T."/>
            <person name="White J."/>
            <person name="Yandava C."/>
            <person name="Izard J."/>
            <person name="Baranova O.V."/>
            <person name="Blanton J.M."/>
            <person name="Tanner A.C."/>
            <person name="Dewhirst F.E."/>
            <person name="Haas B."/>
            <person name="Nusbaum C."/>
            <person name="Birren B."/>
        </authorList>
    </citation>
    <scope>NUCLEOTIDE SEQUENCE [LARGE SCALE GENOMIC DNA]</scope>
    <source>
        <strain evidence="1">1-1 BBBD Race 1</strain>
    </source>
</reference>
<dbReference type="Proteomes" id="UP000005240">
    <property type="component" value="Unassembled WGS sequence"/>
</dbReference>